<dbReference type="RefSeq" id="WP_149673533.1">
    <property type="nucleotide sequence ID" value="NZ_VTUZ01000025.1"/>
</dbReference>
<gene>
    <name evidence="1" type="ORF">FVF58_30730</name>
</gene>
<dbReference type="Pfam" id="PF08982">
    <property type="entry name" value="AtaL"/>
    <property type="match status" value="1"/>
</dbReference>
<reference evidence="1 2" key="1">
    <citation type="submission" date="2019-08" db="EMBL/GenBank/DDBJ databases">
        <title>Paraburkholderia sp. DCY113.</title>
        <authorList>
            <person name="Kang J."/>
        </authorList>
    </citation>
    <scope>NUCLEOTIDE SEQUENCE [LARGE SCALE GENOMIC DNA]</scope>
    <source>
        <strain evidence="1 2">DCY113</strain>
    </source>
</reference>
<dbReference type="EMBL" id="VTUZ01000025">
    <property type="protein sequence ID" value="KAA1004889.1"/>
    <property type="molecule type" value="Genomic_DNA"/>
</dbReference>
<comment type="caution">
    <text evidence="1">The sequence shown here is derived from an EMBL/GenBank/DDBJ whole genome shotgun (WGS) entry which is preliminary data.</text>
</comment>
<protein>
    <submittedName>
        <fullName evidence="1">DUF1857 family protein</fullName>
    </submittedName>
</protein>
<keyword evidence="2" id="KW-1185">Reference proteome</keyword>
<dbReference type="Gene3D" id="3.30.530.20">
    <property type="match status" value="1"/>
</dbReference>
<dbReference type="InterPro" id="IPR023393">
    <property type="entry name" value="START-like_dom_sf"/>
</dbReference>
<name>A0A5B0GQN5_9BURK</name>
<evidence type="ECO:0000313" key="1">
    <source>
        <dbReference type="EMBL" id="KAA1004889.1"/>
    </source>
</evidence>
<dbReference type="InterPro" id="IPR015075">
    <property type="entry name" value="AtaL"/>
</dbReference>
<dbReference type="AlphaFoldDB" id="A0A5B0GQN5"/>
<organism evidence="1 2">
    <name type="scientific">Paraburkholderia panacisoli</name>
    <dbReference type="NCBI Taxonomy" id="2603818"/>
    <lineage>
        <taxon>Bacteria</taxon>
        <taxon>Pseudomonadati</taxon>
        <taxon>Pseudomonadota</taxon>
        <taxon>Betaproteobacteria</taxon>
        <taxon>Burkholderiales</taxon>
        <taxon>Burkholderiaceae</taxon>
        <taxon>Paraburkholderia</taxon>
    </lineage>
</organism>
<sequence>MISVSKELKANPDNSGLTPLSRSDLWKGLKMKAENALPFVQGMSKCDVVEKTENGLIRDIEFQGKPARERIAFYPEKKVVFLRLSGDADGIIVNEILGADDDLRVRFSFAFQLTEAESGSPEEDELRKAMETAYVAAVEATLNGIRNAKAKGAL</sequence>
<accession>A0A5B0GQN5</accession>
<evidence type="ECO:0000313" key="2">
    <source>
        <dbReference type="Proteomes" id="UP000325273"/>
    </source>
</evidence>
<dbReference type="SUPFAM" id="SSF55961">
    <property type="entry name" value="Bet v1-like"/>
    <property type="match status" value="1"/>
</dbReference>
<dbReference type="Proteomes" id="UP000325273">
    <property type="component" value="Unassembled WGS sequence"/>
</dbReference>
<proteinExistence type="predicted"/>